<feature type="binding site" evidence="7">
    <location>
        <position position="10"/>
    </location>
    <ligand>
        <name>a divalent metal cation</name>
        <dbReference type="ChEBI" id="CHEBI:60240"/>
    </ligand>
</feature>
<keyword evidence="4 7" id="KW-0479">Metal-binding</keyword>
<keyword evidence="5 7" id="KW-0414">Isoprene biosynthesis</keyword>
<dbReference type="PANTHER" id="PTHR43181:SF1">
    <property type="entry name" value="2-C-METHYL-D-ERYTHRITOL 2,4-CYCLODIPHOSPHATE SYNTHASE, CHLOROPLASTIC"/>
    <property type="match status" value="1"/>
</dbReference>
<feature type="binding site" evidence="7">
    <location>
        <begin position="36"/>
        <end position="37"/>
    </location>
    <ligand>
        <name>4-CDP-2-C-methyl-D-erythritol 2-phosphate</name>
        <dbReference type="ChEBI" id="CHEBI:57919"/>
    </ligand>
</feature>
<dbReference type="CDD" id="cd00554">
    <property type="entry name" value="MECDP_synthase"/>
    <property type="match status" value="1"/>
</dbReference>
<feature type="site" description="Transition state stabilizer" evidence="7">
    <location>
        <position position="135"/>
    </location>
</feature>
<evidence type="ECO:0000313" key="10">
    <source>
        <dbReference type="EMBL" id="MCO6025700.1"/>
    </source>
</evidence>
<dbReference type="PROSITE" id="PS01350">
    <property type="entry name" value="ISPF"/>
    <property type="match status" value="1"/>
</dbReference>
<dbReference type="NCBIfam" id="TIGR00151">
    <property type="entry name" value="ispF"/>
    <property type="match status" value="1"/>
</dbReference>
<keyword evidence="6 7" id="KW-0456">Lyase</keyword>
<dbReference type="InterPro" id="IPR036571">
    <property type="entry name" value="MECDP_synthase_sf"/>
</dbReference>
<comment type="pathway">
    <text evidence="2 7">Isoprenoid biosynthesis; isopentenyl diphosphate biosynthesis via DXP pathway; isopentenyl diphosphate from 1-deoxy-D-xylulose 5-phosphate: step 4/6.</text>
</comment>
<dbReference type="Pfam" id="PF02542">
    <property type="entry name" value="YgbB"/>
    <property type="match status" value="1"/>
</dbReference>
<feature type="binding site" evidence="7">
    <location>
        <begin position="134"/>
        <end position="137"/>
    </location>
    <ligand>
        <name>4-CDP-2-C-methyl-D-erythritol 2-phosphate</name>
        <dbReference type="ChEBI" id="CHEBI:57919"/>
    </ligand>
</feature>
<comment type="similarity">
    <text evidence="7 8">Belongs to the IspF family.</text>
</comment>
<evidence type="ECO:0000256" key="1">
    <source>
        <dbReference type="ARBA" id="ARBA00000200"/>
    </source>
</evidence>
<protein>
    <recommendedName>
        <fullName evidence="3 7">2-C-methyl-D-erythritol 2,4-cyclodiphosphate synthase</fullName>
        <shortName evidence="7">MECDP-synthase</shortName>
        <shortName evidence="7">MECPP-synthase</shortName>
        <shortName evidence="7">MECPS</shortName>
        <ecNumber evidence="3 7">4.6.1.12</ecNumber>
    </recommendedName>
</protein>
<feature type="binding site" evidence="7">
    <location>
        <begin position="10"/>
        <end position="12"/>
    </location>
    <ligand>
        <name>4-CDP-2-C-methyl-D-erythritol 2-phosphate</name>
        <dbReference type="ChEBI" id="CHEBI:57919"/>
    </ligand>
</feature>
<dbReference type="PANTHER" id="PTHR43181">
    <property type="entry name" value="2-C-METHYL-D-ERYTHRITOL 2,4-CYCLODIPHOSPHATE SYNTHASE, CHLOROPLASTIC"/>
    <property type="match status" value="1"/>
</dbReference>
<dbReference type="InterPro" id="IPR003526">
    <property type="entry name" value="MECDP_synthase"/>
</dbReference>
<feature type="domain" description="2-C-methyl-D-erythritol 2,4-cyclodiphosphate synthase" evidence="9">
    <location>
        <begin position="3"/>
        <end position="156"/>
    </location>
</feature>
<name>A0ABT1BYD9_9BACT</name>
<evidence type="ECO:0000313" key="11">
    <source>
        <dbReference type="Proteomes" id="UP001204015"/>
    </source>
</evidence>
<dbReference type="EC" id="4.6.1.12" evidence="3 7"/>
<sequence>MKIRVGLGYDVHKLVEGRELWLGGIRIDYAKGLLGHSDADVLIHAICDALLGAANLRDIGYQFPDTAASTLNIDSKILLRKTMDLVIEKGYRLGNIDATVCAEQPKLNPHIPDMKVCLANVLEVDEEDISLKATTTERLGFTGRMEGISAYAVALIEKTE</sequence>
<dbReference type="HAMAP" id="MF_00107">
    <property type="entry name" value="IspF"/>
    <property type="match status" value="1"/>
</dbReference>
<proteinExistence type="inferred from homology"/>
<comment type="catalytic activity">
    <reaction evidence="1 7 8">
        <text>4-CDP-2-C-methyl-D-erythritol 2-phosphate = 2-C-methyl-D-erythritol 2,4-cyclic diphosphate + CMP</text>
        <dbReference type="Rhea" id="RHEA:23864"/>
        <dbReference type="ChEBI" id="CHEBI:57919"/>
        <dbReference type="ChEBI" id="CHEBI:58483"/>
        <dbReference type="ChEBI" id="CHEBI:60377"/>
        <dbReference type="EC" id="4.6.1.12"/>
    </reaction>
</comment>
<feature type="binding site" evidence="7">
    <location>
        <begin position="58"/>
        <end position="60"/>
    </location>
    <ligand>
        <name>4-CDP-2-C-methyl-D-erythritol 2-phosphate</name>
        <dbReference type="ChEBI" id="CHEBI:57919"/>
    </ligand>
</feature>
<evidence type="ECO:0000256" key="4">
    <source>
        <dbReference type="ARBA" id="ARBA00022723"/>
    </source>
</evidence>
<dbReference type="GO" id="GO:0008685">
    <property type="term" value="F:2-C-methyl-D-erythritol 2,4-cyclodiphosphate synthase activity"/>
    <property type="evidence" value="ECO:0007669"/>
    <property type="project" value="UniProtKB-EC"/>
</dbReference>
<dbReference type="EMBL" id="JAMXLY010000025">
    <property type="protein sequence ID" value="MCO6025700.1"/>
    <property type="molecule type" value="Genomic_DNA"/>
</dbReference>
<dbReference type="Gene3D" id="3.30.1330.50">
    <property type="entry name" value="2-C-methyl-D-erythritol 2,4-cyclodiphosphate synthase"/>
    <property type="match status" value="1"/>
</dbReference>
<dbReference type="InterPro" id="IPR020555">
    <property type="entry name" value="MECDP_synthase_CS"/>
</dbReference>
<gene>
    <name evidence="7 10" type="primary">ispF</name>
    <name evidence="10" type="ORF">NG821_07580</name>
</gene>
<reference evidence="10 11" key="1">
    <citation type="submission" date="2022-06" db="EMBL/GenBank/DDBJ databases">
        <title>A taxonomic note on the genus Prevotella: Description of four novel genera and emended description of the genera Hallella and Xylanibacter.</title>
        <authorList>
            <person name="Hitch T.C.A."/>
        </authorList>
    </citation>
    <scope>NUCLEOTIDE SEQUENCE [LARGE SCALE GENOMIC DNA]</scope>
    <source>
        <strain evidence="10 11">DSM 100619</strain>
    </source>
</reference>
<comment type="cofactor">
    <cofactor evidence="7">
        <name>a divalent metal cation</name>
        <dbReference type="ChEBI" id="CHEBI:60240"/>
    </cofactor>
    <text evidence="7">Binds 1 divalent metal cation per subunit.</text>
</comment>
<feature type="binding site" evidence="7">
    <location>
        <position position="141"/>
    </location>
    <ligand>
        <name>4-CDP-2-C-methyl-D-erythritol 2-phosphate</name>
        <dbReference type="ChEBI" id="CHEBI:57919"/>
    </ligand>
</feature>
<evidence type="ECO:0000256" key="7">
    <source>
        <dbReference type="HAMAP-Rule" id="MF_00107"/>
    </source>
</evidence>
<evidence type="ECO:0000256" key="2">
    <source>
        <dbReference type="ARBA" id="ARBA00004709"/>
    </source>
</evidence>
<keyword evidence="11" id="KW-1185">Reference proteome</keyword>
<feature type="binding site" evidence="7">
    <location>
        <position position="44"/>
    </location>
    <ligand>
        <name>a divalent metal cation</name>
        <dbReference type="ChEBI" id="CHEBI:60240"/>
    </ligand>
</feature>
<evidence type="ECO:0000256" key="3">
    <source>
        <dbReference type="ARBA" id="ARBA00012579"/>
    </source>
</evidence>
<feature type="site" description="Transition state stabilizer" evidence="7">
    <location>
        <position position="36"/>
    </location>
</feature>
<feature type="binding site" evidence="7">
    <location>
        <position position="144"/>
    </location>
    <ligand>
        <name>4-CDP-2-C-methyl-D-erythritol 2-phosphate</name>
        <dbReference type="ChEBI" id="CHEBI:57919"/>
    </ligand>
</feature>
<organism evidence="10 11">
    <name type="scientific">Segatella cerevisiae</name>
    <dbReference type="NCBI Taxonomy" id="2053716"/>
    <lineage>
        <taxon>Bacteria</taxon>
        <taxon>Pseudomonadati</taxon>
        <taxon>Bacteroidota</taxon>
        <taxon>Bacteroidia</taxon>
        <taxon>Bacteroidales</taxon>
        <taxon>Prevotellaceae</taxon>
        <taxon>Segatella</taxon>
    </lineage>
</organism>
<comment type="subunit">
    <text evidence="7">Homotrimer.</text>
</comment>
<dbReference type="SUPFAM" id="SSF69765">
    <property type="entry name" value="IpsF-like"/>
    <property type="match status" value="1"/>
</dbReference>
<dbReference type="Proteomes" id="UP001204015">
    <property type="component" value="Unassembled WGS sequence"/>
</dbReference>
<evidence type="ECO:0000259" key="9">
    <source>
        <dbReference type="Pfam" id="PF02542"/>
    </source>
</evidence>
<feature type="binding site" evidence="7">
    <location>
        <position position="12"/>
    </location>
    <ligand>
        <name>a divalent metal cation</name>
        <dbReference type="ChEBI" id="CHEBI:60240"/>
    </ligand>
</feature>
<evidence type="ECO:0000256" key="5">
    <source>
        <dbReference type="ARBA" id="ARBA00023229"/>
    </source>
</evidence>
<evidence type="ECO:0000256" key="6">
    <source>
        <dbReference type="ARBA" id="ARBA00023239"/>
    </source>
</evidence>
<dbReference type="RefSeq" id="WP_252761057.1">
    <property type="nucleotide sequence ID" value="NZ_JAMXLY010000025.1"/>
</dbReference>
<evidence type="ECO:0000256" key="8">
    <source>
        <dbReference type="RuleBase" id="RU004395"/>
    </source>
</evidence>
<comment type="caution">
    <text evidence="7">Lacks conserved residue(s) required for the propagation of feature annotation.</text>
</comment>
<comment type="function">
    <text evidence="7">Involved in the biosynthesis of isopentenyl diphosphate (IPP) and dimethylallyl diphosphate (DMAPP), two major building blocks of isoprenoid compounds. Catalyzes the conversion of 4-diphosphocytidyl-2-C-methyl-D-erythritol 2-phosphate (CDP-ME2P) to 2-C-methyl-D-erythritol 2,4-cyclodiphosphate (ME-CPP) with a corresponding release of cytidine 5-monophosphate (CMP).</text>
</comment>
<accession>A0ABT1BYD9</accession>
<comment type="caution">
    <text evidence="10">The sequence shown here is derived from an EMBL/GenBank/DDBJ whole genome shotgun (WGS) entry which is preliminary data.</text>
</comment>